<dbReference type="PANTHER" id="PTHR34215:SF1">
    <property type="entry name" value="YLXR DOMAIN-CONTAINING PROTEIN"/>
    <property type="match status" value="1"/>
</dbReference>
<organism evidence="2 3">
    <name type="scientific">Microbacterium galbinum</name>
    <dbReference type="NCBI Taxonomy" id="2851646"/>
    <lineage>
        <taxon>Bacteria</taxon>
        <taxon>Bacillati</taxon>
        <taxon>Actinomycetota</taxon>
        <taxon>Actinomycetes</taxon>
        <taxon>Micrococcales</taxon>
        <taxon>Microbacteriaceae</taxon>
        <taxon>Microbacterium</taxon>
    </lineage>
</organism>
<evidence type="ECO:0000259" key="1">
    <source>
        <dbReference type="Pfam" id="PF04296"/>
    </source>
</evidence>
<accession>A0ABY4IRC5</accession>
<name>A0ABY4IRC5_9MICO</name>
<evidence type="ECO:0000313" key="3">
    <source>
        <dbReference type="Proteomes" id="UP000831963"/>
    </source>
</evidence>
<dbReference type="PANTHER" id="PTHR34215">
    <property type="entry name" value="BLL0784 PROTEIN"/>
    <property type="match status" value="1"/>
</dbReference>
<dbReference type="InterPro" id="IPR007393">
    <property type="entry name" value="YlxR_dom"/>
</dbReference>
<dbReference type="InterPro" id="IPR037465">
    <property type="entry name" value="YlxR"/>
</dbReference>
<sequence>MEPVRTCVGCRMRAPRSALLRVVSQNGILIIDERAVLPGRGAWMHPTQECMASALRRRAFGRALRVSTPVDTQTIEKRLNGYGNKVNGSK</sequence>
<gene>
    <name evidence="2" type="ORF">KV396_13035</name>
</gene>
<protein>
    <submittedName>
        <fullName evidence="2">YlxR family protein</fullName>
    </submittedName>
</protein>
<reference evidence="2 3" key="1">
    <citation type="submission" date="2021-06" db="EMBL/GenBank/DDBJ databases">
        <title>Genome-based taxonomic framework of Microbacterium strains isolated from marine environment, the description of four new species and reclassification of four preexisting species.</title>
        <authorList>
            <person name="Lee S.D."/>
            <person name="Kim S.-M."/>
            <person name="Byeon Y.-S."/>
            <person name="Yang H.L."/>
            <person name="Kim I.S."/>
        </authorList>
    </citation>
    <scope>NUCLEOTIDE SEQUENCE [LARGE SCALE GENOMIC DNA]</scope>
    <source>
        <strain evidence="2 3">SSW1-36</strain>
    </source>
</reference>
<proteinExistence type="predicted"/>
<dbReference type="Pfam" id="PF04296">
    <property type="entry name" value="YlxR"/>
    <property type="match status" value="1"/>
</dbReference>
<keyword evidence="3" id="KW-1185">Reference proteome</keyword>
<dbReference type="InterPro" id="IPR035931">
    <property type="entry name" value="YlxR-like_sf"/>
</dbReference>
<dbReference type="Gene3D" id="3.30.1230.10">
    <property type="entry name" value="YlxR-like"/>
    <property type="match status" value="1"/>
</dbReference>
<dbReference type="Proteomes" id="UP000831963">
    <property type="component" value="Chromosome"/>
</dbReference>
<feature type="domain" description="YlxR" evidence="1">
    <location>
        <begin position="5"/>
        <end position="75"/>
    </location>
</feature>
<dbReference type="SUPFAM" id="SSF64376">
    <property type="entry name" value="YlxR-like"/>
    <property type="match status" value="1"/>
</dbReference>
<evidence type="ECO:0000313" key="2">
    <source>
        <dbReference type="EMBL" id="UPL15346.1"/>
    </source>
</evidence>
<dbReference type="RefSeq" id="WP_281731225.1">
    <property type="nucleotide sequence ID" value="NZ_JAHWXL010000001.1"/>
</dbReference>
<dbReference type="EMBL" id="CP078077">
    <property type="protein sequence ID" value="UPL15346.1"/>
    <property type="molecule type" value="Genomic_DNA"/>
</dbReference>